<accession>A0A8X6V0I2</accession>
<organism evidence="2 3">
    <name type="scientific">Trichonephila clavipes</name>
    <name type="common">Golden silk orbweaver</name>
    <name type="synonym">Nephila clavipes</name>
    <dbReference type="NCBI Taxonomy" id="2585209"/>
    <lineage>
        <taxon>Eukaryota</taxon>
        <taxon>Metazoa</taxon>
        <taxon>Ecdysozoa</taxon>
        <taxon>Arthropoda</taxon>
        <taxon>Chelicerata</taxon>
        <taxon>Arachnida</taxon>
        <taxon>Araneae</taxon>
        <taxon>Araneomorphae</taxon>
        <taxon>Entelegynae</taxon>
        <taxon>Araneoidea</taxon>
        <taxon>Nephilidae</taxon>
        <taxon>Trichonephila</taxon>
    </lineage>
</organism>
<proteinExistence type="predicted"/>
<evidence type="ECO:0000256" key="1">
    <source>
        <dbReference type="SAM" id="MobiDB-lite"/>
    </source>
</evidence>
<dbReference type="AlphaFoldDB" id="A0A8X6V0I2"/>
<protein>
    <submittedName>
        <fullName evidence="2">Transposable element Tcb2 transposase</fullName>
    </submittedName>
</protein>
<evidence type="ECO:0000313" key="3">
    <source>
        <dbReference type="Proteomes" id="UP000887159"/>
    </source>
</evidence>
<evidence type="ECO:0000313" key="2">
    <source>
        <dbReference type="EMBL" id="GFX94678.1"/>
    </source>
</evidence>
<name>A0A8X6V0I2_TRICX</name>
<reference evidence="2" key="1">
    <citation type="submission" date="2020-08" db="EMBL/GenBank/DDBJ databases">
        <title>Multicomponent nature underlies the extraordinary mechanical properties of spider dragline silk.</title>
        <authorList>
            <person name="Kono N."/>
            <person name="Nakamura H."/>
            <person name="Mori M."/>
            <person name="Yoshida Y."/>
            <person name="Ohtoshi R."/>
            <person name="Malay A.D."/>
            <person name="Moran D.A.P."/>
            <person name="Tomita M."/>
            <person name="Numata K."/>
            <person name="Arakawa K."/>
        </authorList>
    </citation>
    <scope>NUCLEOTIDE SEQUENCE</scope>
</reference>
<gene>
    <name evidence="2" type="primary">NCL1_56037</name>
    <name evidence="2" type="ORF">TNCV_4799551</name>
</gene>
<feature type="compositionally biased region" description="Polar residues" evidence="1">
    <location>
        <begin position="35"/>
        <end position="47"/>
    </location>
</feature>
<comment type="caution">
    <text evidence="2">The sequence shown here is derived from an EMBL/GenBank/DDBJ whole genome shotgun (WGS) entry which is preliminary data.</text>
</comment>
<dbReference type="Proteomes" id="UP000887159">
    <property type="component" value="Unassembled WGS sequence"/>
</dbReference>
<sequence length="116" mass="13217">MIEAGWSAQRVPRQVDRSDLTVRRNWGQKSEKTSFIRQPGSGRSQLTSRREDRHIIRHARVEPTASLATVQIQVNFISCIMGIGQKLLTTFPFSNFVQRGFSAVKASSQKRKKETD</sequence>
<dbReference type="EMBL" id="BMAU01021179">
    <property type="protein sequence ID" value="GFX94678.1"/>
    <property type="molecule type" value="Genomic_DNA"/>
</dbReference>
<feature type="region of interest" description="Disordered" evidence="1">
    <location>
        <begin position="28"/>
        <end position="51"/>
    </location>
</feature>
<keyword evidence="3" id="KW-1185">Reference proteome</keyword>